<dbReference type="InterPro" id="IPR013098">
    <property type="entry name" value="Ig_I-set"/>
</dbReference>
<evidence type="ECO:0000256" key="2">
    <source>
        <dbReference type="ARBA" id="ARBA00023157"/>
    </source>
</evidence>
<feature type="domain" description="Ig-like" evidence="5">
    <location>
        <begin position="1"/>
        <end position="80"/>
    </location>
</feature>
<dbReference type="InterPro" id="IPR013783">
    <property type="entry name" value="Ig-like_fold"/>
</dbReference>
<dbReference type="SUPFAM" id="SSF48726">
    <property type="entry name" value="Immunoglobulin"/>
    <property type="match status" value="1"/>
</dbReference>
<dbReference type="EMBL" id="CAJOBA010083305">
    <property type="protein sequence ID" value="CAF4451803.1"/>
    <property type="molecule type" value="Genomic_DNA"/>
</dbReference>
<organism evidence="8 9">
    <name type="scientific">Didymodactylos carnosus</name>
    <dbReference type="NCBI Taxonomy" id="1234261"/>
    <lineage>
        <taxon>Eukaryota</taxon>
        <taxon>Metazoa</taxon>
        <taxon>Spiralia</taxon>
        <taxon>Gnathifera</taxon>
        <taxon>Rotifera</taxon>
        <taxon>Eurotatoria</taxon>
        <taxon>Bdelloidea</taxon>
        <taxon>Philodinida</taxon>
        <taxon>Philodinidae</taxon>
        <taxon>Didymodactylos</taxon>
    </lineage>
</organism>
<dbReference type="InterPro" id="IPR007110">
    <property type="entry name" value="Ig-like_dom"/>
</dbReference>
<dbReference type="Proteomes" id="UP000677228">
    <property type="component" value="Unassembled WGS sequence"/>
</dbReference>
<evidence type="ECO:0000313" key="7">
    <source>
        <dbReference type="EMBL" id="CAF1627761.1"/>
    </source>
</evidence>
<dbReference type="FunFam" id="2.60.40.10:FF:000032">
    <property type="entry name" value="palladin isoform X1"/>
    <property type="match status" value="1"/>
</dbReference>
<sequence length="264" mass="29514">EGQRAKFDCFVNGEPSPTIRWLKDGLPLDVERDKYKYQAQLQTNGKVTLVINDCTQDDAGSITIIAENRAGSTNCSAELTVEPHDDAARLKRRVSFDVPDLVDKRDPNKPGIIPQPPSQLLLTPHSKSSLLLSWEHSPSYSRQSPLTYIVEVRDPRTYSWTCYAQGLPDTSIYIRGLNLNLIYAFRVRAENAYGVSDPSPPVTSRLLTKSDVPRIEDEIPAKKRKPETSYDDIGGSRPSIQTDGPDVQYFIEGQKTRIAILLLG</sequence>
<feature type="non-terminal residue" evidence="8">
    <location>
        <position position="264"/>
    </location>
</feature>
<proteinExistence type="predicted"/>
<dbReference type="InterPro" id="IPR036179">
    <property type="entry name" value="Ig-like_dom_sf"/>
</dbReference>
<evidence type="ECO:0000256" key="4">
    <source>
        <dbReference type="SAM" id="MobiDB-lite"/>
    </source>
</evidence>
<dbReference type="InterPro" id="IPR003598">
    <property type="entry name" value="Ig_sub2"/>
</dbReference>
<keyword evidence="1" id="KW-0677">Repeat</keyword>
<protein>
    <recommendedName>
        <fullName evidence="10">Titin</fullName>
    </recommendedName>
</protein>
<dbReference type="Pfam" id="PF00041">
    <property type="entry name" value="fn3"/>
    <property type="match status" value="1"/>
</dbReference>
<dbReference type="AlphaFoldDB" id="A0A8S2WNL2"/>
<evidence type="ECO:0008006" key="10">
    <source>
        <dbReference type="Google" id="ProtNLM"/>
    </source>
</evidence>
<feature type="region of interest" description="Disordered" evidence="4">
    <location>
        <begin position="218"/>
        <end position="238"/>
    </location>
</feature>
<dbReference type="Pfam" id="PF07679">
    <property type="entry name" value="I-set"/>
    <property type="match status" value="1"/>
</dbReference>
<reference evidence="8" key="1">
    <citation type="submission" date="2021-02" db="EMBL/GenBank/DDBJ databases">
        <authorList>
            <person name="Nowell W R."/>
        </authorList>
    </citation>
    <scope>NUCLEOTIDE SEQUENCE</scope>
</reference>
<evidence type="ECO:0000259" key="5">
    <source>
        <dbReference type="PROSITE" id="PS50835"/>
    </source>
</evidence>
<dbReference type="InterPro" id="IPR003961">
    <property type="entry name" value="FN3_dom"/>
</dbReference>
<evidence type="ECO:0000256" key="1">
    <source>
        <dbReference type="ARBA" id="ARBA00022737"/>
    </source>
</evidence>
<dbReference type="PANTHER" id="PTHR13817">
    <property type="entry name" value="TITIN"/>
    <property type="match status" value="1"/>
</dbReference>
<evidence type="ECO:0000313" key="9">
    <source>
        <dbReference type="Proteomes" id="UP000682733"/>
    </source>
</evidence>
<keyword evidence="2" id="KW-1015">Disulfide bond</keyword>
<evidence type="ECO:0000256" key="3">
    <source>
        <dbReference type="ARBA" id="ARBA00023319"/>
    </source>
</evidence>
<dbReference type="PANTHER" id="PTHR13817:SF166">
    <property type="entry name" value="NEURONAL IGCAM-RELATED"/>
    <property type="match status" value="1"/>
</dbReference>
<comment type="caution">
    <text evidence="8">The sequence shown here is derived from an EMBL/GenBank/DDBJ whole genome shotgun (WGS) entry which is preliminary data.</text>
</comment>
<feature type="domain" description="Fibronectin type-III" evidence="6">
    <location>
        <begin position="116"/>
        <end position="211"/>
    </location>
</feature>
<dbReference type="PROSITE" id="PS50835">
    <property type="entry name" value="IG_LIKE"/>
    <property type="match status" value="1"/>
</dbReference>
<accession>A0A8S2WNL2</accession>
<feature type="non-terminal residue" evidence="8">
    <location>
        <position position="1"/>
    </location>
</feature>
<dbReference type="InterPro" id="IPR003599">
    <property type="entry name" value="Ig_sub"/>
</dbReference>
<dbReference type="Gene3D" id="2.60.40.10">
    <property type="entry name" value="Immunoglobulins"/>
    <property type="match status" value="2"/>
</dbReference>
<dbReference type="SMART" id="SM00409">
    <property type="entry name" value="IG"/>
    <property type="match status" value="1"/>
</dbReference>
<keyword evidence="3" id="KW-0393">Immunoglobulin domain</keyword>
<dbReference type="SMART" id="SM00408">
    <property type="entry name" value="IGc2"/>
    <property type="match status" value="1"/>
</dbReference>
<dbReference type="EMBL" id="CAJNOK010057913">
    <property type="protein sequence ID" value="CAF1627761.1"/>
    <property type="molecule type" value="Genomic_DNA"/>
</dbReference>
<dbReference type="Proteomes" id="UP000682733">
    <property type="component" value="Unassembled WGS sequence"/>
</dbReference>
<dbReference type="SUPFAM" id="SSF49265">
    <property type="entry name" value="Fibronectin type III"/>
    <property type="match status" value="1"/>
</dbReference>
<evidence type="ECO:0000259" key="6">
    <source>
        <dbReference type="PROSITE" id="PS50853"/>
    </source>
</evidence>
<dbReference type="InterPro" id="IPR036116">
    <property type="entry name" value="FN3_sf"/>
</dbReference>
<evidence type="ECO:0000313" key="8">
    <source>
        <dbReference type="EMBL" id="CAF4451803.1"/>
    </source>
</evidence>
<dbReference type="PROSITE" id="PS50853">
    <property type="entry name" value="FN3"/>
    <property type="match status" value="1"/>
</dbReference>
<gene>
    <name evidence="7" type="ORF">OVA965_LOCUS43553</name>
    <name evidence="8" type="ORF">TMI583_LOCUS45862</name>
</gene>
<dbReference type="InterPro" id="IPR050964">
    <property type="entry name" value="Striated_Muscle_Regulatory"/>
</dbReference>
<dbReference type="CDD" id="cd00063">
    <property type="entry name" value="FN3"/>
    <property type="match status" value="1"/>
</dbReference>
<name>A0A8S2WNL2_9BILA</name>
<dbReference type="SMART" id="SM00060">
    <property type="entry name" value="FN3"/>
    <property type="match status" value="1"/>
</dbReference>